<name>A0A6V7U5U8_MELEN</name>
<sequence>MPLWKDIGIPYTRFSQVAAAALRQCLKEYQKEAQKSTGIKVTQWTDGKANKLD</sequence>
<dbReference type="SUPFAM" id="SSF48690">
    <property type="entry name" value="Epsilon subunit of mitochondrial F1F0-ATP synthase"/>
    <property type="match status" value="1"/>
</dbReference>
<organism evidence="2 3">
    <name type="scientific">Meloidogyne enterolobii</name>
    <name type="common">Root-knot nematode worm</name>
    <name type="synonym">Meloidogyne mayaguensis</name>
    <dbReference type="NCBI Taxonomy" id="390850"/>
    <lineage>
        <taxon>Eukaryota</taxon>
        <taxon>Metazoa</taxon>
        <taxon>Ecdysozoa</taxon>
        <taxon>Nematoda</taxon>
        <taxon>Chromadorea</taxon>
        <taxon>Rhabditida</taxon>
        <taxon>Tylenchina</taxon>
        <taxon>Tylenchomorpha</taxon>
        <taxon>Tylenchoidea</taxon>
        <taxon>Meloidogynidae</taxon>
        <taxon>Meloidogyninae</taxon>
        <taxon>Meloidogyne</taxon>
    </lineage>
</organism>
<dbReference type="AlphaFoldDB" id="A0A6V7U5U8"/>
<comment type="similarity">
    <text evidence="1">Belongs to the eukaryotic ATPase epsilon family.</text>
</comment>
<protein>
    <submittedName>
        <fullName evidence="2">Uncharacterized protein</fullName>
    </submittedName>
</protein>
<evidence type="ECO:0000313" key="2">
    <source>
        <dbReference type="EMBL" id="CAD2145029.1"/>
    </source>
</evidence>
<dbReference type="CDD" id="cd12153">
    <property type="entry name" value="F1-ATPase_epsilon"/>
    <property type="match status" value="1"/>
</dbReference>
<dbReference type="OrthoDB" id="269124at2759"/>
<dbReference type="GO" id="GO:0005743">
    <property type="term" value="C:mitochondrial inner membrane"/>
    <property type="evidence" value="ECO:0007669"/>
    <property type="project" value="InterPro"/>
</dbReference>
<dbReference type="EMBL" id="CAJEWN010000034">
    <property type="protein sequence ID" value="CAD2145029.1"/>
    <property type="molecule type" value="Genomic_DNA"/>
</dbReference>
<dbReference type="Gene3D" id="1.10.1620.20">
    <property type="entry name" value="ATP synthase, F1 complex, epsilon subunit superfamily, mitochondrial"/>
    <property type="match status" value="1"/>
</dbReference>
<comment type="caution">
    <text evidence="2">The sequence shown here is derived from an EMBL/GenBank/DDBJ whole genome shotgun (WGS) entry which is preliminary data.</text>
</comment>
<proteinExistence type="inferred from homology"/>
<dbReference type="Pfam" id="PF04627">
    <property type="entry name" value="ATP-synt_Eps"/>
    <property type="match status" value="1"/>
</dbReference>
<accession>A0A6V7U5U8</accession>
<evidence type="ECO:0000256" key="1">
    <source>
        <dbReference type="ARBA" id="ARBA00009502"/>
    </source>
</evidence>
<evidence type="ECO:0000313" key="3">
    <source>
        <dbReference type="Proteomes" id="UP000580250"/>
    </source>
</evidence>
<dbReference type="Proteomes" id="UP000580250">
    <property type="component" value="Unassembled WGS sequence"/>
</dbReference>
<gene>
    <name evidence="2" type="ORF">MENT_LOCUS8133</name>
</gene>
<dbReference type="GO" id="GO:0046933">
    <property type="term" value="F:proton-transporting ATP synthase activity, rotational mechanism"/>
    <property type="evidence" value="ECO:0007669"/>
    <property type="project" value="InterPro"/>
</dbReference>
<dbReference type="GO" id="GO:0045259">
    <property type="term" value="C:proton-transporting ATP synthase complex"/>
    <property type="evidence" value="ECO:0007669"/>
    <property type="project" value="InterPro"/>
</dbReference>
<dbReference type="InterPro" id="IPR006721">
    <property type="entry name" value="ATP_synth_F1_esu_mt"/>
</dbReference>
<dbReference type="InterPro" id="IPR036742">
    <property type="entry name" value="ATP_synth_F1_esu_sf_mt"/>
</dbReference>
<reference evidence="2 3" key="1">
    <citation type="submission" date="2020-08" db="EMBL/GenBank/DDBJ databases">
        <authorList>
            <person name="Koutsovoulos G."/>
            <person name="Danchin GJ E."/>
        </authorList>
    </citation>
    <scope>NUCLEOTIDE SEQUENCE [LARGE SCALE GENOMIC DNA]</scope>
</reference>